<keyword evidence="3" id="KW-1185">Reference proteome</keyword>
<organism evidence="2 3">
    <name type="scientific">Dipteronia dyeriana</name>
    <dbReference type="NCBI Taxonomy" id="168575"/>
    <lineage>
        <taxon>Eukaryota</taxon>
        <taxon>Viridiplantae</taxon>
        <taxon>Streptophyta</taxon>
        <taxon>Embryophyta</taxon>
        <taxon>Tracheophyta</taxon>
        <taxon>Spermatophyta</taxon>
        <taxon>Magnoliopsida</taxon>
        <taxon>eudicotyledons</taxon>
        <taxon>Gunneridae</taxon>
        <taxon>Pentapetalae</taxon>
        <taxon>rosids</taxon>
        <taxon>malvids</taxon>
        <taxon>Sapindales</taxon>
        <taxon>Sapindaceae</taxon>
        <taxon>Hippocastanoideae</taxon>
        <taxon>Acereae</taxon>
        <taxon>Dipteronia</taxon>
    </lineage>
</organism>
<reference evidence="2" key="1">
    <citation type="journal article" date="2023" name="Plant J.">
        <title>Genome sequences and population genomics provide insights into the demographic history, inbreeding, and mutation load of two 'living fossil' tree species of Dipteronia.</title>
        <authorList>
            <person name="Feng Y."/>
            <person name="Comes H.P."/>
            <person name="Chen J."/>
            <person name="Zhu S."/>
            <person name="Lu R."/>
            <person name="Zhang X."/>
            <person name="Li P."/>
            <person name="Qiu J."/>
            <person name="Olsen K.M."/>
            <person name="Qiu Y."/>
        </authorList>
    </citation>
    <scope>NUCLEOTIDE SEQUENCE</scope>
    <source>
        <strain evidence="2">KIB01</strain>
    </source>
</reference>
<name>A0AAD9XDI8_9ROSI</name>
<evidence type="ECO:0000313" key="3">
    <source>
        <dbReference type="Proteomes" id="UP001280121"/>
    </source>
</evidence>
<evidence type="ECO:0000313" key="2">
    <source>
        <dbReference type="EMBL" id="KAK2657393.1"/>
    </source>
</evidence>
<dbReference type="EMBL" id="JANJYI010000003">
    <property type="protein sequence ID" value="KAK2657393.1"/>
    <property type="molecule type" value="Genomic_DNA"/>
</dbReference>
<feature type="domain" description="RPW8" evidence="1">
    <location>
        <begin position="1"/>
        <end position="78"/>
    </location>
</feature>
<dbReference type="PROSITE" id="PS51153">
    <property type="entry name" value="RPW8"/>
    <property type="match status" value="1"/>
</dbReference>
<dbReference type="InterPro" id="IPR008808">
    <property type="entry name" value="Powdery_mildew-R_dom"/>
</dbReference>
<protein>
    <recommendedName>
        <fullName evidence="1">RPW8 domain-containing protein</fullName>
    </recommendedName>
</protein>
<dbReference type="AlphaFoldDB" id="A0AAD9XDI8"/>
<sequence>MEELDRSNQQHHANLYKEQIRVFTKQLEEGKELVKTCESIPIWNKNKKRKYTKTLTEVDSSLRANLVVGFEVINVRLA</sequence>
<evidence type="ECO:0000259" key="1">
    <source>
        <dbReference type="PROSITE" id="PS51153"/>
    </source>
</evidence>
<proteinExistence type="predicted"/>
<accession>A0AAD9XDI8</accession>
<dbReference type="Pfam" id="PF05659">
    <property type="entry name" value="RPW8"/>
    <property type="match status" value="1"/>
</dbReference>
<comment type="caution">
    <text evidence="2">The sequence shown here is derived from an EMBL/GenBank/DDBJ whole genome shotgun (WGS) entry which is preliminary data.</text>
</comment>
<dbReference type="Proteomes" id="UP001280121">
    <property type="component" value="Unassembled WGS sequence"/>
</dbReference>
<gene>
    <name evidence="2" type="ORF">Ddye_010445</name>
</gene>